<feature type="domain" description="Transcription elongation factor GreA/GreB C-terminal" evidence="10">
    <location>
        <begin position="83"/>
        <end position="155"/>
    </location>
</feature>
<dbReference type="RefSeq" id="WP_160095647.1">
    <property type="nucleotide sequence ID" value="NZ_CP047224.1"/>
</dbReference>
<keyword evidence="5 8" id="KW-0804">Transcription</keyword>
<dbReference type="InterPro" id="IPR023459">
    <property type="entry name" value="Tscrpt_elong_fac_GreA/B_fam"/>
</dbReference>
<dbReference type="SUPFAM" id="SSF46557">
    <property type="entry name" value="GreA transcript cleavage protein, N-terminal domain"/>
    <property type="match status" value="1"/>
</dbReference>
<dbReference type="FunFam" id="3.10.50.30:FF:000001">
    <property type="entry name" value="Transcription elongation factor GreA"/>
    <property type="match status" value="1"/>
</dbReference>
<dbReference type="InterPro" id="IPR036953">
    <property type="entry name" value="GreA/GreB_C_sf"/>
</dbReference>
<dbReference type="AlphaFoldDB" id="A0A6P1GC07"/>
<evidence type="ECO:0000256" key="8">
    <source>
        <dbReference type="HAMAP-Rule" id="MF_00105"/>
    </source>
</evidence>
<feature type="domain" description="Transcription elongation factor GreA/GreB N-terminal" evidence="11">
    <location>
        <begin position="5"/>
        <end position="74"/>
    </location>
</feature>
<reference evidence="12 13" key="1">
    <citation type="journal article" date="2020" name="MBio">
        <title>Erratum for Teymournejad et al., 'Isolation and Molecular Analysis of a Novel Neorickettsia Species That Causes Potomac Horse Fever'.</title>
        <authorList>
            <person name="Teymournejad O."/>
            <person name="Lin M."/>
            <person name="Bekebrede H."/>
            <person name="Kamr A."/>
            <person name="Toribio R.E."/>
            <person name="Arroyo L.G."/>
            <person name="Baird J.D."/>
            <person name="Rikihisa Y."/>
        </authorList>
    </citation>
    <scope>NUCLEOTIDE SEQUENCE [LARGE SCALE GENOMIC DNA]</scope>
    <source>
        <strain evidence="12 13">Fin17</strain>
    </source>
</reference>
<dbReference type="NCBIfam" id="NF001263">
    <property type="entry name" value="PRK00226.1-4"/>
    <property type="match status" value="1"/>
</dbReference>
<keyword evidence="13" id="KW-1185">Reference proteome</keyword>
<evidence type="ECO:0000256" key="3">
    <source>
        <dbReference type="ARBA" id="ARBA00023015"/>
    </source>
</evidence>
<evidence type="ECO:0000313" key="12">
    <source>
        <dbReference type="EMBL" id="QHD65341.1"/>
    </source>
</evidence>
<dbReference type="GO" id="GO:0003677">
    <property type="term" value="F:DNA binding"/>
    <property type="evidence" value="ECO:0007669"/>
    <property type="project" value="UniProtKB-UniRule"/>
</dbReference>
<dbReference type="GO" id="GO:0032784">
    <property type="term" value="P:regulation of DNA-templated transcription elongation"/>
    <property type="evidence" value="ECO:0007669"/>
    <property type="project" value="UniProtKB-UniRule"/>
</dbReference>
<dbReference type="InterPro" id="IPR028624">
    <property type="entry name" value="Tscrpt_elong_fac_GreA/B"/>
</dbReference>
<accession>A0A6P1GC07</accession>
<gene>
    <name evidence="8 12" type="primary">greA</name>
    <name evidence="12" type="ORF">GP480_02705</name>
</gene>
<evidence type="ECO:0000259" key="10">
    <source>
        <dbReference type="Pfam" id="PF01272"/>
    </source>
</evidence>
<keyword evidence="12" id="KW-0648">Protein biosynthesis</keyword>
<evidence type="ECO:0000256" key="7">
    <source>
        <dbReference type="ARBA" id="ARBA00030776"/>
    </source>
</evidence>
<keyword evidence="4 8" id="KW-0238">DNA-binding</keyword>
<dbReference type="Pfam" id="PF03449">
    <property type="entry name" value="GreA_GreB_N"/>
    <property type="match status" value="1"/>
</dbReference>
<dbReference type="NCBIfam" id="NF001261">
    <property type="entry name" value="PRK00226.1-2"/>
    <property type="match status" value="1"/>
</dbReference>
<dbReference type="NCBIfam" id="NF001264">
    <property type="entry name" value="PRK00226.1-5"/>
    <property type="match status" value="1"/>
</dbReference>
<evidence type="ECO:0000256" key="2">
    <source>
        <dbReference type="ARBA" id="ARBA00013729"/>
    </source>
</evidence>
<dbReference type="GO" id="GO:0006354">
    <property type="term" value="P:DNA-templated transcription elongation"/>
    <property type="evidence" value="ECO:0007669"/>
    <property type="project" value="TreeGrafter"/>
</dbReference>
<dbReference type="GO" id="GO:0070063">
    <property type="term" value="F:RNA polymerase binding"/>
    <property type="evidence" value="ECO:0007669"/>
    <property type="project" value="InterPro"/>
</dbReference>
<dbReference type="FunFam" id="1.10.287.180:FF:000001">
    <property type="entry name" value="Transcription elongation factor GreA"/>
    <property type="match status" value="1"/>
</dbReference>
<dbReference type="Proteomes" id="UP000464912">
    <property type="component" value="Chromosome"/>
</dbReference>
<dbReference type="HAMAP" id="MF_00105">
    <property type="entry name" value="GreA_GreB"/>
    <property type="match status" value="1"/>
</dbReference>
<dbReference type="InterPro" id="IPR006359">
    <property type="entry name" value="Tscrpt_elong_fac_GreA"/>
</dbReference>
<dbReference type="SUPFAM" id="SSF54534">
    <property type="entry name" value="FKBP-like"/>
    <property type="match status" value="1"/>
</dbReference>
<dbReference type="PANTHER" id="PTHR30437:SF4">
    <property type="entry name" value="TRANSCRIPTION ELONGATION FACTOR GREA"/>
    <property type="match status" value="1"/>
</dbReference>
<dbReference type="Gene3D" id="3.10.50.30">
    <property type="entry name" value="Transcription elongation factor, GreA/GreB, C-terminal domain"/>
    <property type="match status" value="1"/>
</dbReference>
<dbReference type="PROSITE" id="PS00829">
    <property type="entry name" value="GREAB_1"/>
    <property type="match status" value="1"/>
</dbReference>
<evidence type="ECO:0000256" key="5">
    <source>
        <dbReference type="ARBA" id="ARBA00023163"/>
    </source>
</evidence>
<evidence type="ECO:0000256" key="6">
    <source>
        <dbReference type="ARBA" id="ARBA00024916"/>
    </source>
</evidence>
<dbReference type="GO" id="GO:0003746">
    <property type="term" value="F:translation elongation factor activity"/>
    <property type="evidence" value="ECO:0007669"/>
    <property type="project" value="UniProtKB-KW"/>
</dbReference>
<dbReference type="InterPro" id="IPR036805">
    <property type="entry name" value="Tscrpt_elong_fac_GreA/B_N_sf"/>
</dbReference>
<dbReference type="InterPro" id="IPR022691">
    <property type="entry name" value="Tscrpt_elong_fac_GreA/B_N"/>
</dbReference>
<keyword evidence="3 8" id="KW-0805">Transcription regulation</keyword>
<evidence type="ECO:0000313" key="13">
    <source>
        <dbReference type="Proteomes" id="UP000464912"/>
    </source>
</evidence>
<comment type="function">
    <text evidence="6 8 9">Necessary for efficient RNA polymerase transcription elongation past template-encoded arresting sites. The arresting sites in DNA have the property of trapping a certain fraction of elongating RNA polymerases that pass through, resulting in locked ternary complexes. Cleavage of the nascent transcript by cleavage factors such as GreA or GreB allows the resumption of elongation from the new 3'terminus. GreA releases sequences of 2 to 3 nucleotides.</text>
</comment>
<dbReference type="EMBL" id="CP047224">
    <property type="protein sequence ID" value="QHD65341.1"/>
    <property type="molecule type" value="Genomic_DNA"/>
</dbReference>
<proteinExistence type="inferred from homology"/>
<dbReference type="InterPro" id="IPR001437">
    <property type="entry name" value="Tscrpt_elong_fac_GreA/B_C"/>
</dbReference>
<evidence type="ECO:0000256" key="4">
    <source>
        <dbReference type="ARBA" id="ARBA00023125"/>
    </source>
</evidence>
<dbReference type="PANTHER" id="PTHR30437">
    <property type="entry name" value="TRANSCRIPTION ELONGATION FACTOR GREA"/>
    <property type="match status" value="1"/>
</dbReference>
<sequence length="157" mass="17541">MRKLPITKEGYCKLQEELDNLVKVVKPSVIAAVAQARELGDLSENAEYHEARKEQSFVEGKIRELQLYLSEAEVIDVSQLTGKRVKFGASVTLENMESENVLIYKIVGNLESDIKEGKISVSSPIGKAVMNKEVGEIVEIDLPSGRKTYKILSVEFR</sequence>
<dbReference type="Pfam" id="PF01272">
    <property type="entry name" value="GreA_GreB"/>
    <property type="match status" value="1"/>
</dbReference>
<dbReference type="InterPro" id="IPR018151">
    <property type="entry name" value="TF_GreA/GreB_CS"/>
</dbReference>
<dbReference type="PIRSF" id="PIRSF006092">
    <property type="entry name" value="GreA_GreB"/>
    <property type="match status" value="1"/>
</dbReference>
<comment type="similarity">
    <text evidence="1 8 9">Belongs to the GreA/GreB family.</text>
</comment>
<keyword evidence="12" id="KW-0251">Elongation factor</keyword>
<dbReference type="KEGG" id="nef:GP480_02705"/>
<dbReference type="NCBIfam" id="TIGR01462">
    <property type="entry name" value="greA"/>
    <property type="match status" value="1"/>
</dbReference>
<evidence type="ECO:0000259" key="11">
    <source>
        <dbReference type="Pfam" id="PF03449"/>
    </source>
</evidence>
<reference evidence="12 13" key="2">
    <citation type="journal article" date="2020" name="MBio">
        <title>Isolation and Molecular Analysis of a Novel Neorickettsia Species That Causes Potomac Horse Fever.</title>
        <authorList>
            <person name="Teymournejad O."/>
            <person name="Lin M."/>
            <person name="Bekebrede H."/>
            <person name="Kamr A."/>
            <person name="Toribio R.E."/>
            <person name="Arroyo L.G."/>
            <person name="Baird J.D."/>
            <person name="Rikihisa Y."/>
        </authorList>
    </citation>
    <scope>NUCLEOTIDE SEQUENCE [LARGE SCALE GENOMIC DNA]</scope>
    <source>
        <strain evidence="12 13">Fin17</strain>
    </source>
</reference>
<evidence type="ECO:0000256" key="9">
    <source>
        <dbReference type="RuleBase" id="RU000556"/>
    </source>
</evidence>
<organism evidence="12 13">
    <name type="scientific">Neorickettsia findlayensis</name>
    <dbReference type="NCBI Taxonomy" id="2686014"/>
    <lineage>
        <taxon>Bacteria</taxon>
        <taxon>Pseudomonadati</taxon>
        <taxon>Pseudomonadota</taxon>
        <taxon>Alphaproteobacteria</taxon>
        <taxon>Rickettsiales</taxon>
        <taxon>Anaplasmataceae</taxon>
        <taxon>Neorickettsia</taxon>
    </lineage>
</organism>
<protein>
    <recommendedName>
        <fullName evidence="2 8">Transcription elongation factor GreA</fullName>
    </recommendedName>
    <alternativeName>
        <fullName evidence="7 8">Transcript cleavage factor GreA</fullName>
    </alternativeName>
</protein>
<name>A0A6P1GC07_9RICK</name>
<evidence type="ECO:0000256" key="1">
    <source>
        <dbReference type="ARBA" id="ARBA00008213"/>
    </source>
</evidence>
<dbReference type="Gene3D" id="1.10.287.180">
    <property type="entry name" value="Transcription elongation factor, GreA/GreB, N-terminal domain"/>
    <property type="match status" value="1"/>
</dbReference>